<dbReference type="EMBL" id="JBFXLS010000001">
    <property type="protein sequence ID" value="KAL2835142.1"/>
    <property type="molecule type" value="Genomic_DNA"/>
</dbReference>
<accession>A0ABR4J5R6</accession>
<gene>
    <name evidence="1" type="ORF">BDW59DRAFT_4025</name>
</gene>
<comment type="caution">
    <text evidence="1">The sequence shown here is derived from an EMBL/GenBank/DDBJ whole genome shotgun (WGS) entry which is preliminary data.</text>
</comment>
<evidence type="ECO:0000313" key="1">
    <source>
        <dbReference type="EMBL" id="KAL2835142.1"/>
    </source>
</evidence>
<sequence length="152" mass="15640">MANGPLVPTHSSPLIALRAASTASAPLTRRYVNIVCIAGSSSLANGYRDPLDHSTVFVASRILAIIDGKVATNEVGPHGCILPSKGLGGANNVRLVLTVVDADDAGVPGSAGVGFVKRLWPVTASAETCTIGYWILERGMLFLGGCESPPQS</sequence>
<reference evidence="1 2" key="1">
    <citation type="submission" date="2024-07" db="EMBL/GenBank/DDBJ databases">
        <title>Section-level genome sequencing and comparative genomics of Aspergillus sections Usti and Cavernicolus.</title>
        <authorList>
            <consortium name="Lawrence Berkeley National Laboratory"/>
            <person name="Nybo J.L."/>
            <person name="Vesth T.C."/>
            <person name="Theobald S."/>
            <person name="Frisvad J.C."/>
            <person name="Larsen T.O."/>
            <person name="Kjaerboelling I."/>
            <person name="Rothschild-Mancinelli K."/>
            <person name="Lyhne E.K."/>
            <person name="Kogle M.E."/>
            <person name="Barry K."/>
            <person name="Clum A."/>
            <person name="Na H."/>
            <person name="Ledsgaard L."/>
            <person name="Lin J."/>
            <person name="Lipzen A."/>
            <person name="Kuo A."/>
            <person name="Riley R."/>
            <person name="Mondo S."/>
            <person name="LaButti K."/>
            <person name="Haridas S."/>
            <person name="Pangalinan J."/>
            <person name="Salamov A.A."/>
            <person name="Simmons B.A."/>
            <person name="Magnuson J.K."/>
            <person name="Chen J."/>
            <person name="Drula E."/>
            <person name="Henrissat B."/>
            <person name="Wiebenga A."/>
            <person name="Lubbers R.J."/>
            <person name="Gomes A.C."/>
            <person name="Makela M.R."/>
            <person name="Stajich J."/>
            <person name="Grigoriev I.V."/>
            <person name="Mortensen U.H."/>
            <person name="De vries R.P."/>
            <person name="Baker S.E."/>
            <person name="Andersen M.R."/>
        </authorList>
    </citation>
    <scope>NUCLEOTIDE SEQUENCE [LARGE SCALE GENOMIC DNA]</scope>
    <source>
        <strain evidence="1 2">CBS 600.67</strain>
    </source>
</reference>
<name>A0ABR4J5R6_9EURO</name>
<organism evidence="1 2">
    <name type="scientific">Aspergillus cavernicola</name>
    <dbReference type="NCBI Taxonomy" id="176166"/>
    <lineage>
        <taxon>Eukaryota</taxon>
        <taxon>Fungi</taxon>
        <taxon>Dikarya</taxon>
        <taxon>Ascomycota</taxon>
        <taxon>Pezizomycotina</taxon>
        <taxon>Eurotiomycetes</taxon>
        <taxon>Eurotiomycetidae</taxon>
        <taxon>Eurotiales</taxon>
        <taxon>Aspergillaceae</taxon>
        <taxon>Aspergillus</taxon>
        <taxon>Aspergillus subgen. Nidulantes</taxon>
    </lineage>
</organism>
<proteinExistence type="predicted"/>
<dbReference type="Proteomes" id="UP001610335">
    <property type="component" value="Unassembled WGS sequence"/>
</dbReference>
<keyword evidence="2" id="KW-1185">Reference proteome</keyword>
<protein>
    <submittedName>
        <fullName evidence="1">Uncharacterized protein</fullName>
    </submittedName>
</protein>
<evidence type="ECO:0000313" key="2">
    <source>
        <dbReference type="Proteomes" id="UP001610335"/>
    </source>
</evidence>